<dbReference type="GO" id="GO:0051059">
    <property type="term" value="F:NF-kappaB binding"/>
    <property type="evidence" value="ECO:0007669"/>
    <property type="project" value="TreeGrafter"/>
</dbReference>
<feature type="region of interest" description="Disordered" evidence="4">
    <location>
        <begin position="1"/>
        <end position="93"/>
    </location>
</feature>
<evidence type="ECO:0000313" key="5">
    <source>
        <dbReference type="EMBL" id="ABR28348.1"/>
    </source>
</evidence>
<feature type="region of interest" description="Disordered" evidence="4">
    <location>
        <begin position="400"/>
        <end position="420"/>
    </location>
</feature>
<proteinExistence type="evidence at transcript level"/>
<dbReference type="PANTHER" id="PTHR46680:SF3">
    <property type="entry name" value="NF-KAPPA-B INHIBITOR CACTUS"/>
    <property type="match status" value="1"/>
</dbReference>
<feature type="compositionally biased region" description="Polar residues" evidence="4">
    <location>
        <begin position="1"/>
        <end position="10"/>
    </location>
</feature>
<protein>
    <submittedName>
        <fullName evidence="5">Cactus protein</fullName>
    </submittedName>
</protein>
<dbReference type="VEuPathDB" id="VectorBase:LLONM1_008888"/>
<dbReference type="SMART" id="SM00248">
    <property type="entry name" value="ANK"/>
    <property type="match status" value="6"/>
</dbReference>
<dbReference type="AlphaFoldDB" id="A9XK85"/>
<dbReference type="EMBL" id="EF491250">
    <property type="protein sequence ID" value="ABR28348.1"/>
    <property type="molecule type" value="mRNA"/>
</dbReference>
<evidence type="ECO:0000256" key="4">
    <source>
        <dbReference type="SAM" id="MobiDB-lite"/>
    </source>
</evidence>
<keyword evidence="2 3" id="KW-0040">ANK repeat</keyword>
<dbReference type="Pfam" id="PF00023">
    <property type="entry name" value="Ank"/>
    <property type="match status" value="1"/>
</dbReference>
<feature type="compositionally biased region" description="Polar residues" evidence="4">
    <location>
        <begin position="40"/>
        <end position="71"/>
    </location>
</feature>
<feature type="repeat" description="ANK" evidence="3">
    <location>
        <begin position="210"/>
        <end position="242"/>
    </location>
</feature>
<sequence>MWDPKGTSSEATERKPSGAPSGKDLGDKDFDISLGGDSGFMSSEQCMSLSEIQSDLGKSSNISGPQAPSRSSQEDQQHRSSSKKITNTSSALDSGVITDSGVASCGEMILDREVNDNVSEWFCNLNLNSQPINNLSGQKSAKRERSVDVTKSQACTDVPAVQEPWEVYYLQNSDGDTHLHLAILDGHVDVAKALIRMNPYPCLLDIQNDFFQTPLHLAVIVGQYSTVRHLILAGAEPTIRDYKGNTPLHLACEKGDLACVRALTVPIAMTEIQDVFRTNSSHTESSSKKKRNSPSIQLPGDLDMRNYDGENCVHLAARGRHVDILRHLMWCGADINAKEGKSGETPLHIAVGQEDEQLVNFLVTECPKINLEICTYGGMTAYQFAAINRNQILMKNLARGGAEPLTPPESDYDTESDSDESQMVDLFGSPGYFQKFNGAKAINVA</sequence>
<dbReference type="PROSITE" id="PS50297">
    <property type="entry name" value="ANK_REP_REGION"/>
    <property type="match status" value="5"/>
</dbReference>
<dbReference type="Gene3D" id="1.25.40.20">
    <property type="entry name" value="Ankyrin repeat-containing domain"/>
    <property type="match status" value="1"/>
</dbReference>
<dbReference type="PANTHER" id="PTHR46680">
    <property type="entry name" value="NF-KAPPA-B INHIBITOR ALPHA"/>
    <property type="match status" value="1"/>
</dbReference>
<name>A9XK85_LUTLO</name>
<dbReference type="GeneID" id="129790270"/>
<feature type="compositionally biased region" description="Acidic residues" evidence="4">
    <location>
        <begin position="410"/>
        <end position="420"/>
    </location>
</feature>
<dbReference type="PROSITE" id="PS50088">
    <property type="entry name" value="ANK_REPEAT"/>
    <property type="match status" value="5"/>
</dbReference>
<feature type="region of interest" description="Disordered" evidence="4">
    <location>
        <begin position="278"/>
        <end position="300"/>
    </location>
</feature>
<dbReference type="InterPro" id="IPR002110">
    <property type="entry name" value="Ankyrin_rpt"/>
</dbReference>
<evidence type="ECO:0000256" key="2">
    <source>
        <dbReference type="ARBA" id="ARBA00023043"/>
    </source>
</evidence>
<dbReference type="PRINTS" id="PR01415">
    <property type="entry name" value="ANKYRIN"/>
</dbReference>
<dbReference type="Pfam" id="PF12796">
    <property type="entry name" value="Ank_2"/>
    <property type="match status" value="2"/>
</dbReference>
<evidence type="ECO:0000256" key="3">
    <source>
        <dbReference type="PROSITE-ProRule" id="PRU00023"/>
    </source>
</evidence>
<dbReference type="CTD" id="34969"/>
<dbReference type="InterPro" id="IPR036770">
    <property type="entry name" value="Ankyrin_rpt-contain_sf"/>
</dbReference>
<feature type="compositionally biased region" description="Polar residues" evidence="4">
    <location>
        <begin position="83"/>
        <end position="92"/>
    </location>
</feature>
<dbReference type="SUPFAM" id="SSF48403">
    <property type="entry name" value="Ankyrin repeat"/>
    <property type="match status" value="1"/>
</dbReference>
<evidence type="ECO:0000256" key="1">
    <source>
        <dbReference type="ARBA" id="ARBA00022737"/>
    </source>
</evidence>
<dbReference type="OrthoDB" id="20727at2759"/>
<accession>A9XK85</accession>
<feature type="repeat" description="ANK" evidence="3">
    <location>
        <begin position="308"/>
        <end position="340"/>
    </location>
</feature>
<dbReference type="VEuPathDB" id="VectorBase:LLOJ004612"/>
<feature type="repeat" description="ANK" evidence="3">
    <location>
        <begin position="243"/>
        <end position="263"/>
    </location>
</feature>
<dbReference type="GO" id="GO:0071356">
    <property type="term" value="P:cellular response to tumor necrosis factor"/>
    <property type="evidence" value="ECO:0007669"/>
    <property type="project" value="TreeGrafter"/>
</dbReference>
<dbReference type="GO" id="GO:0005829">
    <property type="term" value="C:cytosol"/>
    <property type="evidence" value="ECO:0007669"/>
    <property type="project" value="TreeGrafter"/>
</dbReference>
<dbReference type="InterPro" id="IPR051070">
    <property type="entry name" value="NF-kappa-B_inhibitor"/>
</dbReference>
<organism evidence="5">
    <name type="scientific">Lutzomyia longipalpis</name>
    <name type="common">Sand fly</name>
    <dbReference type="NCBI Taxonomy" id="7200"/>
    <lineage>
        <taxon>Eukaryota</taxon>
        <taxon>Metazoa</taxon>
        <taxon>Ecdysozoa</taxon>
        <taxon>Arthropoda</taxon>
        <taxon>Hexapoda</taxon>
        <taxon>Insecta</taxon>
        <taxon>Pterygota</taxon>
        <taxon>Neoptera</taxon>
        <taxon>Endopterygota</taxon>
        <taxon>Diptera</taxon>
        <taxon>Nematocera</taxon>
        <taxon>Psychodoidea</taxon>
        <taxon>Psychodidae</taxon>
        <taxon>Lutzomyia</taxon>
        <taxon>Lutzomyia</taxon>
    </lineage>
</organism>
<dbReference type="RefSeq" id="XP_055683684.1">
    <property type="nucleotide sequence ID" value="XM_055827709.1"/>
</dbReference>
<reference evidence="5" key="2">
    <citation type="journal article" date="2008" name="Dev. Comp. Immunol.">
        <title>Non-specific antiviral response detected in RNA-treated cultured cells of the sandfly, Lutzomyia longipalpis.</title>
        <authorList>
            <person name="Pitaluga A.N."/>
            <person name="Mason P.W."/>
            <person name="Traub-Cseko Y.M."/>
        </authorList>
    </citation>
    <scope>NUCLEOTIDE SEQUENCE</scope>
</reference>
<reference evidence="5" key="1">
    <citation type="submission" date="2007-03" db="EMBL/GenBank/DDBJ databases">
        <authorList>
            <person name="Ramalho-Ortigao J.M."/>
            <person name="Pitaluga A.N."/>
            <person name="Traub-Cseko Y.M."/>
        </authorList>
    </citation>
    <scope>NUCLEOTIDE SEQUENCE</scope>
</reference>
<dbReference type="KEGG" id="lll:129790270"/>
<keyword evidence="1" id="KW-0677">Repeat</keyword>
<feature type="repeat" description="ANK" evidence="3">
    <location>
        <begin position="342"/>
        <end position="363"/>
    </location>
</feature>
<dbReference type="SMR" id="A9XK85"/>
<feature type="repeat" description="ANK" evidence="3">
    <location>
        <begin position="174"/>
        <end position="196"/>
    </location>
</feature>